<name>X0YRV7_9ZZZZ</name>
<proteinExistence type="predicted"/>
<reference evidence="1" key="1">
    <citation type="journal article" date="2014" name="Front. Microbiol.">
        <title>High frequency of phylogenetically diverse reductive dehalogenase-homologous genes in deep subseafloor sedimentary metagenomes.</title>
        <authorList>
            <person name="Kawai M."/>
            <person name="Futagami T."/>
            <person name="Toyoda A."/>
            <person name="Takaki Y."/>
            <person name="Nishi S."/>
            <person name="Hori S."/>
            <person name="Arai W."/>
            <person name="Tsubouchi T."/>
            <person name="Morono Y."/>
            <person name="Uchiyama I."/>
            <person name="Ito T."/>
            <person name="Fujiyama A."/>
            <person name="Inagaki F."/>
            <person name="Takami H."/>
        </authorList>
    </citation>
    <scope>NUCLEOTIDE SEQUENCE</scope>
    <source>
        <strain evidence="1">Expedition CK06-06</strain>
    </source>
</reference>
<organism evidence="1">
    <name type="scientific">marine sediment metagenome</name>
    <dbReference type="NCBI Taxonomy" id="412755"/>
    <lineage>
        <taxon>unclassified sequences</taxon>
        <taxon>metagenomes</taxon>
        <taxon>ecological metagenomes</taxon>
    </lineage>
</organism>
<protein>
    <submittedName>
        <fullName evidence="1">Uncharacterized protein</fullName>
    </submittedName>
</protein>
<accession>X0YRV7</accession>
<gene>
    <name evidence="1" type="ORF">S01H1_62120</name>
</gene>
<comment type="caution">
    <text evidence="1">The sequence shown here is derived from an EMBL/GenBank/DDBJ whole genome shotgun (WGS) entry which is preliminary data.</text>
</comment>
<evidence type="ECO:0000313" key="1">
    <source>
        <dbReference type="EMBL" id="GAG39441.1"/>
    </source>
</evidence>
<feature type="non-terminal residue" evidence="1">
    <location>
        <position position="193"/>
    </location>
</feature>
<dbReference type="EMBL" id="BARS01040782">
    <property type="protein sequence ID" value="GAG39441.1"/>
    <property type="molecule type" value="Genomic_DNA"/>
</dbReference>
<dbReference type="AlphaFoldDB" id="X0YRV7"/>
<sequence>MSHRPSLLISLTPEEILMYWSLLSPAQQEYFIMEKLASEATLQGITAGNSHRYMMNDTVFDRFAGVYHAFEQLVTHVNDAIASGRENEAESRLFGAKYDSLPLLLKKTISREDGDDIMNYITFLCARQAKDRVSKAHPEFMKEHKKDARTLSQLLKQLTAVRARLSSQIEDGVEFLDWYDKMFLRMIEQPNPV</sequence>